<name>A0A3G9JFB6_MICVR</name>
<dbReference type="EMBL" id="AP019314">
    <property type="protein sequence ID" value="BBH39236.1"/>
    <property type="molecule type" value="Genomic_DNA"/>
</dbReference>
<dbReference type="Proteomes" id="UP000278152">
    <property type="component" value="Chromosome"/>
</dbReference>
<organism evidence="2 4">
    <name type="scientific">Microcystis viridis NIES-102</name>
    <dbReference type="NCBI Taxonomy" id="213615"/>
    <lineage>
        <taxon>Bacteria</taxon>
        <taxon>Bacillati</taxon>
        <taxon>Cyanobacteriota</taxon>
        <taxon>Cyanophyceae</taxon>
        <taxon>Oscillatoriophycideae</taxon>
        <taxon>Chroococcales</taxon>
        <taxon>Microcystaceae</taxon>
        <taxon>Microcystis</taxon>
    </lineage>
</organism>
<dbReference type="AlphaFoldDB" id="A0A3G9JFB6"/>
<dbReference type="KEGG" id="mvz:myaer102_18620"/>
<dbReference type="KEGG" id="mvz:myaer102_05930"/>
<protein>
    <recommendedName>
        <fullName evidence="5">Transposase</fullName>
    </recommendedName>
</protein>
<gene>
    <name evidence="1" type="ORF">myaer102_05930</name>
    <name evidence="2" type="ORF">myaer102_17660</name>
    <name evidence="3" type="ORF">myaer102_18620</name>
</gene>
<evidence type="ECO:0000313" key="2">
    <source>
        <dbReference type="EMBL" id="BBH39236.1"/>
    </source>
</evidence>
<proteinExistence type="predicted"/>
<accession>A0A3G9JFB6</accession>
<dbReference type="EMBL" id="AP019314">
    <property type="protein sequence ID" value="BBH39332.1"/>
    <property type="molecule type" value="Genomic_DNA"/>
</dbReference>
<evidence type="ECO:0000313" key="1">
    <source>
        <dbReference type="EMBL" id="BBH38106.1"/>
    </source>
</evidence>
<evidence type="ECO:0000313" key="3">
    <source>
        <dbReference type="EMBL" id="BBH39332.1"/>
    </source>
</evidence>
<reference evidence="2 4" key="1">
    <citation type="submission" date="2018-11" db="EMBL/GenBank/DDBJ databases">
        <title>Complete genome sequence of Microcystis aeruginosa NIES-102.</title>
        <authorList>
            <person name="Yamaguchi H."/>
            <person name="Suzuki S."/>
            <person name="Kawachi M."/>
        </authorList>
    </citation>
    <scope>NUCLEOTIDE SEQUENCE [LARGE SCALE GENOMIC DNA]</scope>
    <source>
        <strain evidence="2 4">NIES-102</strain>
    </source>
</reference>
<dbReference type="KEGG" id="mvz:myaer102_17660"/>
<evidence type="ECO:0008006" key="5">
    <source>
        <dbReference type="Google" id="ProtNLM"/>
    </source>
</evidence>
<sequence>MGAYCLEIVYEQPSSSSQEGERYAFIDLGLNNLAAVTSNIPEFQPTLVCGKA</sequence>
<evidence type="ECO:0000313" key="4">
    <source>
        <dbReference type="Proteomes" id="UP000278152"/>
    </source>
</evidence>
<dbReference type="EMBL" id="AP019314">
    <property type="protein sequence ID" value="BBH38106.1"/>
    <property type="molecule type" value="Genomic_DNA"/>
</dbReference>